<keyword evidence="2" id="KW-1185">Reference proteome</keyword>
<organism evidence="1 2">
    <name type="scientific">Neobacillus mesonae</name>
    <dbReference type="NCBI Taxonomy" id="1193713"/>
    <lineage>
        <taxon>Bacteria</taxon>
        <taxon>Bacillati</taxon>
        <taxon>Bacillota</taxon>
        <taxon>Bacilli</taxon>
        <taxon>Bacillales</taxon>
        <taxon>Bacillaceae</taxon>
        <taxon>Neobacillus</taxon>
    </lineage>
</organism>
<proteinExistence type="predicted"/>
<gene>
    <name evidence="1" type="ORF">CHR53_16195</name>
</gene>
<reference evidence="1 2" key="1">
    <citation type="submission" date="2017-07" db="EMBL/GenBank/DDBJ databases">
        <title>The complete genome sequence of Bacillus mesonae strain H20-5, an efficient strain improving plant abiotic stress resistance.</title>
        <authorList>
            <person name="Kim S.Y."/>
            <person name="Song H."/>
            <person name="Sang M.K."/>
            <person name="Weon H.-Y."/>
            <person name="Song J."/>
        </authorList>
    </citation>
    <scope>NUCLEOTIDE SEQUENCE [LARGE SCALE GENOMIC DNA]</scope>
    <source>
        <strain evidence="1 2">H20-5</strain>
    </source>
</reference>
<evidence type="ECO:0000313" key="1">
    <source>
        <dbReference type="EMBL" id="AZU62681.1"/>
    </source>
</evidence>
<accession>A0A3T0HZU8</accession>
<evidence type="ECO:0000313" key="2">
    <source>
        <dbReference type="Proteomes" id="UP000282892"/>
    </source>
</evidence>
<sequence length="64" mass="7439">MNKNVIFNNFKNMYVLGKRKSLLFLGEAGGMKIHLGLEENQDRYRSINPVAHTDSDDHWAGYKR</sequence>
<dbReference type="AlphaFoldDB" id="A0A3T0HZU8"/>
<dbReference type="Proteomes" id="UP000282892">
    <property type="component" value="Chromosome"/>
</dbReference>
<protein>
    <submittedName>
        <fullName evidence="1">Uncharacterized protein</fullName>
    </submittedName>
</protein>
<dbReference type="EMBL" id="CP022572">
    <property type="protein sequence ID" value="AZU62681.1"/>
    <property type="molecule type" value="Genomic_DNA"/>
</dbReference>
<dbReference type="KEGG" id="nmk:CHR53_16195"/>
<name>A0A3T0HZU8_9BACI</name>